<organism evidence="2 3">
    <name type="scientific">Paramecium tetraurelia</name>
    <dbReference type="NCBI Taxonomy" id="5888"/>
    <lineage>
        <taxon>Eukaryota</taxon>
        <taxon>Sar</taxon>
        <taxon>Alveolata</taxon>
        <taxon>Ciliophora</taxon>
        <taxon>Intramacronucleata</taxon>
        <taxon>Oligohymenophorea</taxon>
        <taxon>Peniculida</taxon>
        <taxon>Parameciidae</taxon>
        <taxon>Paramecium</taxon>
    </lineage>
</organism>
<dbReference type="Pfam" id="PF00400">
    <property type="entry name" value="WD40"/>
    <property type="match status" value="2"/>
</dbReference>
<dbReference type="KEGG" id="ptm:GSPATT00027464001"/>
<dbReference type="SUPFAM" id="SSF50978">
    <property type="entry name" value="WD40 repeat-like"/>
    <property type="match status" value="1"/>
</dbReference>
<dbReference type="InterPro" id="IPR036322">
    <property type="entry name" value="WD40_repeat_dom_sf"/>
</dbReference>
<keyword evidence="3" id="KW-1185">Reference proteome</keyword>
<dbReference type="Gene3D" id="2.130.10.10">
    <property type="entry name" value="YVTN repeat-like/Quinoprotein amine dehydrogenase"/>
    <property type="match status" value="1"/>
</dbReference>
<protein>
    <submittedName>
        <fullName evidence="2">Uncharacterized protein</fullName>
    </submittedName>
</protein>
<keyword evidence="1" id="KW-0853">WD repeat</keyword>
<dbReference type="InParanoid" id="A0EIJ4"/>
<dbReference type="PANTHER" id="PTHR19920">
    <property type="entry name" value="WD40 PROTEIN CIAO1"/>
    <property type="match status" value="1"/>
</dbReference>
<dbReference type="Proteomes" id="UP000000600">
    <property type="component" value="Unassembled WGS sequence"/>
</dbReference>
<dbReference type="OMA" id="FMWVESS"/>
<evidence type="ECO:0000313" key="2">
    <source>
        <dbReference type="EMBL" id="CAK95135.1"/>
    </source>
</evidence>
<dbReference type="GeneID" id="5008673"/>
<dbReference type="OrthoDB" id="311712at2759"/>
<proteinExistence type="predicted"/>
<dbReference type="STRING" id="5888.A0EIJ4"/>
<dbReference type="PROSITE" id="PS50082">
    <property type="entry name" value="WD_REPEATS_2"/>
    <property type="match status" value="2"/>
</dbReference>
<evidence type="ECO:0000256" key="1">
    <source>
        <dbReference type="PROSITE-ProRule" id="PRU00221"/>
    </source>
</evidence>
<feature type="repeat" description="WD" evidence="1">
    <location>
        <begin position="69"/>
        <end position="94"/>
    </location>
</feature>
<name>A0EIJ4_PARTE</name>
<dbReference type="RefSeq" id="XP_001462508.1">
    <property type="nucleotide sequence ID" value="XM_001462471.1"/>
</dbReference>
<dbReference type="SMART" id="SM00320">
    <property type="entry name" value="WD40"/>
    <property type="match status" value="3"/>
</dbReference>
<dbReference type="HOGENOM" id="CLU_864535_0_0_1"/>
<sequence>MATIYNLKRQIKDQTNMKISYAKKYNSVLKKEPANTSPLIQMIIQLQYQKEINLQYSTIMGDQKIIYKIVSIQVSKKTNFILSGGMDNMIRLWEQQQDQNQWKEKIFKNTRSPISCMILNKQENSIIVGNKYGYLQIFYLNIENSMITFTNEIQHIHTKEICGISLNPSQNRIITCSLDKKIVLWRTNEKGYLENIEESKRDNAITGIFFLNDNKILLAENKKGLIQLKLANDIFQKNEQIIIQDENEDNYYFPIQYNQIRKILLIKSNRCIYILKELNNDVYEEKRKLELRSIKIYGTLSTNSKHLVIYNEEQIYSYVLFE</sequence>
<accession>A0EIJ4</accession>
<dbReference type="EMBL" id="CT868681">
    <property type="protein sequence ID" value="CAK95135.1"/>
    <property type="molecule type" value="Genomic_DNA"/>
</dbReference>
<dbReference type="GO" id="GO:0097361">
    <property type="term" value="C:cytosolic [4Fe-4S] assembly targeting complex"/>
    <property type="evidence" value="ECO:0000318"/>
    <property type="project" value="GO_Central"/>
</dbReference>
<evidence type="ECO:0000313" key="3">
    <source>
        <dbReference type="Proteomes" id="UP000000600"/>
    </source>
</evidence>
<feature type="repeat" description="WD" evidence="1">
    <location>
        <begin position="154"/>
        <end position="195"/>
    </location>
</feature>
<dbReference type="GO" id="GO:0016226">
    <property type="term" value="P:iron-sulfur cluster assembly"/>
    <property type="evidence" value="ECO:0000318"/>
    <property type="project" value="GO_Central"/>
</dbReference>
<dbReference type="PANTHER" id="PTHR19920:SF0">
    <property type="entry name" value="CYTOSOLIC IRON-SULFUR PROTEIN ASSEMBLY PROTEIN CIAO1-RELATED"/>
    <property type="match status" value="1"/>
</dbReference>
<gene>
    <name evidence="2" type="ORF">GSPATT00027464001</name>
</gene>
<dbReference type="InterPro" id="IPR015943">
    <property type="entry name" value="WD40/YVTN_repeat-like_dom_sf"/>
</dbReference>
<reference evidence="2 3" key="1">
    <citation type="journal article" date="2006" name="Nature">
        <title>Global trends of whole-genome duplications revealed by the ciliate Paramecium tetraurelia.</title>
        <authorList>
            <consortium name="Genoscope"/>
            <person name="Aury J.-M."/>
            <person name="Jaillon O."/>
            <person name="Duret L."/>
            <person name="Noel B."/>
            <person name="Jubin C."/>
            <person name="Porcel B.M."/>
            <person name="Segurens B."/>
            <person name="Daubin V."/>
            <person name="Anthouard V."/>
            <person name="Aiach N."/>
            <person name="Arnaiz O."/>
            <person name="Billaut A."/>
            <person name="Beisson J."/>
            <person name="Blanc I."/>
            <person name="Bouhouche K."/>
            <person name="Camara F."/>
            <person name="Duharcourt S."/>
            <person name="Guigo R."/>
            <person name="Gogendeau D."/>
            <person name="Katinka M."/>
            <person name="Keller A.-M."/>
            <person name="Kissmehl R."/>
            <person name="Klotz C."/>
            <person name="Koll F."/>
            <person name="Le Moue A."/>
            <person name="Lepere C."/>
            <person name="Malinsky S."/>
            <person name="Nowacki M."/>
            <person name="Nowak J.K."/>
            <person name="Plattner H."/>
            <person name="Poulain J."/>
            <person name="Ruiz F."/>
            <person name="Serrano V."/>
            <person name="Zagulski M."/>
            <person name="Dessen P."/>
            <person name="Betermier M."/>
            <person name="Weissenbach J."/>
            <person name="Scarpelli C."/>
            <person name="Schachter V."/>
            <person name="Sperling L."/>
            <person name="Meyer E."/>
            <person name="Cohen J."/>
            <person name="Wincker P."/>
        </authorList>
    </citation>
    <scope>NUCLEOTIDE SEQUENCE [LARGE SCALE GENOMIC DNA]</scope>
    <source>
        <strain evidence="2 3">Stock d4-2</strain>
    </source>
</reference>
<dbReference type="AlphaFoldDB" id="A0EIJ4"/>
<dbReference type="InterPro" id="IPR001680">
    <property type="entry name" value="WD40_rpt"/>
</dbReference>